<dbReference type="Pfam" id="PF10988">
    <property type="entry name" value="DUF2807"/>
    <property type="match status" value="1"/>
</dbReference>
<keyword evidence="5" id="KW-1185">Reference proteome</keyword>
<dbReference type="InterPro" id="IPR021255">
    <property type="entry name" value="DUF2807"/>
</dbReference>
<dbReference type="EMBL" id="JACXAC010000005">
    <property type="protein sequence ID" value="MBD2723687.1"/>
    <property type="molecule type" value="Genomic_DNA"/>
</dbReference>
<comment type="caution">
    <text evidence="4">The sequence shown here is derived from an EMBL/GenBank/DDBJ whole genome shotgun (WGS) entry which is preliminary data.</text>
</comment>
<feature type="chain" id="PRO_5045872687" evidence="2">
    <location>
        <begin position="21"/>
        <end position="235"/>
    </location>
</feature>
<keyword evidence="2" id="KW-0732">Signal</keyword>
<feature type="domain" description="Putative auto-transporter adhesin head GIN" evidence="3">
    <location>
        <begin position="31"/>
        <end position="220"/>
    </location>
</feature>
<sequence>MKALSTFALLWLLAFAPAFAQTAPEIRTVADFHALEVSDGVQVTVASGTTQRVEASADNAEFLDRLKTEVRDGVLKVSFEHKLNETWSKDNRPRNLRVSIVAGPLTGVEASSGSRVTVKNDYAVNNFKLDVSSGAVFTAPTLAGVAVQAQVSSGGVATLGGKVQSLSVRASSGGVFKGQNVQAATCDAKASSGGTISVAVQDKLMADASSGGDVRYAGSPQVTKHTSSGGSVKGR</sequence>
<dbReference type="RefSeq" id="WP_190926636.1">
    <property type="nucleotide sequence ID" value="NZ_JACXAC010000005.1"/>
</dbReference>
<gene>
    <name evidence="4" type="ORF">IC234_16285</name>
</gene>
<evidence type="ECO:0000313" key="5">
    <source>
        <dbReference type="Proteomes" id="UP000606003"/>
    </source>
</evidence>
<protein>
    <submittedName>
        <fullName evidence="4">DUF2807 domain-containing protein</fullName>
    </submittedName>
</protein>
<dbReference type="Gene3D" id="2.160.20.120">
    <property type="match status" value="1"/>
</dbReference>
<organism evidence="4 5">
    <name type="scientific">Hymenobacter armeniacus</name>
    <dbReference type="NCBI Taxonomy" id="2771358"/>
    <lineage>
        <taxon>Bacteria</taxon>
        <taxon>Pseudomonadati</taxon>
        <taxon>Bacteroidota</taxon>
        <taxon>Cytophagia</taxon>
        <taxon>Cytophagales</taxon>
        <taxon>Hymenobacteraceae</taxon>
        <taxon>Hymenobacter</taxon>
    </lineage>
</organism>
<reference evidence="4 5" key="1">
    <citation type="submission" date="2020-09" db="EMBL/GenBank/DDBJ databases">
        <authorList>
            <person name="Kim M.K."/>
        </authorList>
    </citation>
    <scope>NUCLEOTIDE SEQUENCE [LARGE SCALE GENOMIC DNA]</scope>
    <source>
        <strain evidence="4 5">BT189</strain>
    </source>
</reference>
<feature type="region of interest" description="Disordered" evidence="1">
    <location>
        <begin position="210"/>
        <end position="235"/>
    </location>
</feature>
<evidence type="ECO:0000259" key="3">
    <source>
        <dbReference type="Pfam" id="PF10988"/>
    </source>
</evidence>
<evidence type="ECO:0000256" key="1">
    <source>
        <dbReference type="SAM" id="MobiDB-lite"/>
    </source>
</evidence>
<proteinExistence type="predicted"/>
<feature type="signal peptide" evidence="2">
    <location>
        <begin position="1"/>
        <end position="20"/>
    </location>
</feature>
<evidence type="ECO:0000313" key="4">
    <source>
        <dbReference type="EMBL" id="MBD2723687.1"/>
    </source>
</evidence>
<accession>A0ABR8JWL9</accession>
<evidence type="ECO:0000256" key="2">
    <source>
        <dbReference type="SAM" id="SignalP"/>
    </source>
</evidence>
<name>A0ABR8JWL9_9BACT</name>
<dbReference type="Proteomes" id="UP000606003">
    <property type="component" value="Unassembled WGS sequence"/>
</dbReference>
<feature type="compositionally biased region" description="Polar residues" evidence="1">
    <location>
        <begin position="220"/>
        <end position="235"/>
    </location>
</feature>